<keyword evidence="2" id="KW-1185">Reference proteome</keyword>
<gene>
    <name evidence="1" type="ORF">RIMI_LOCUS1290679</name>
</gene>
<organism evidence="1 2">
    <name type="scientific">Ranitomeya imitator</name>
    <name type="common">mimic poison frog</name>
    <dbReference type="NCBI Taxonomy" id="111125"/>
    <lineage>
        <taxon>Eukaryota</taxon>
        <taxon>Metazoa</taxon>
        <taxon>Chordata</taxon>
        <taxon>Craniata</taxon>
        <taxon>Vertebrata</taxon>
        <taxon>Euteleostomi</taxon>
        <taxon>Amphibia</taxon>
        <taxon>Batrachia</taxon>
        <taxon>Anura</taxon>
        <taxon>Neobatrachia</taxon>
        <taxon>Hyloidea</taxon>
        <taxon>Dendrobatidae</taxon>
        <taxon>Dendrobatinae</taxon>
        <taxon>Ranitomeya</taxon>
    </lineage>
</organism>
<evidence type="ECO:0000313" key="1">
    <source>
        <dbReference type="EMBL" id="CAJ0920507.1"/>
    </source>
</evidence>
<reference evidence="1" key="1">
    <citation type="submission" date="2023-07" db="EMBL/GenBank/DDBJ databases">
        <authorList>
            <person name="Stuckert A."/>
        </authorList>
    </citation>
    <scope>NUCLEOTIDE SEQUENCE</scope>
</reference>
<feature type="non-terminal residue" evidence="1">
    <location>
        <position position="1"/>
    </location>
</feature>
<dbReference type="InterPro" id="IPR013783">
    <property type="entry name" value="Ig-like_fold"/>
</dbReference>
<dbReference type="InterPro" id="IPR033304">
    <property type="entry name" value="DLEC1"/>
</dbReference>
<protein>
    <submittedName>
        <fullName evidence="1">Uncharacterized protein</fullName>
    </submittedName>
</protein>
<dbReference type="Gene3D" id="2.60.40.10">
    <property type="entry name" value="Immunoglobulins"/>
    <property type="match status" value="1"/>
</dbReference>
<dbReference type="EMBL" id="CAUEEQ010001669">
    <property type="protein sequence ID" value="CAJ0920507.1"/>
    <property type="molecule type" value="Genomic_DNA"/>
</dbReference>
<dbReference type="PANTHER" id="PTHR46348:SF1">
    <property type="entry name" value="DELETED IN LUNG AND ESOPHAGEAL CANCER PROTEIN 1"/>
    <property type="match status" value="1"/>
</dbReference>
<dbReference type="PANTHER" id="PTHR46348">
    <property type="entry name" value="DELETED IN LUNG AND ESOPHAGEAL CANCER PROTEIN 1"/>
    <property type="match status" value="1"/>
</dbReference>
<name>A0ABN9KRI4_9NEOB</name>
<proteinExistence type="predicted"/>
<dbReference type="Proteomes" id="UP001176940">
    <property type="component" value="Unassembled WGS sequence"/>
</dbReference>
<sequence length="114" mass="12381">SDFRTSVLSDGRGAAFIAHPSTGTLGPFQQICIDVNAYSNMWGEYSDLLVCTVGDLSPKEIPIKMTVKGCPLYFQMTGPRLDRQTEGPVIRFGTHVSGGDTISRCLRINNPSPC</sequence>
<comment type="caution">
    <text evidence="1">The sequence shown here is derived from an EMBL/GenBank/DDBJ whole genome shotgun (WGS) entry which is preliminary data.</text>
</comment>
<accession>A0ABN9KRI4</accession>
<feature type="non-terminal residue" evidence="1">
    <location>
        <position position="114"/>
    </location>
</feature>
<evidence type="ECO:0000313" key="2">
    <source>
        <dbReference type="Proteomes" id="UP001176940"/>
    </source>
</evidence>